<comment type="caution">
    <text evidence="1">The sequence shown here is derived from an EMBL/GenBank/DDBJ whole genome shotgun (WGS) entry which is preliminary data.</text>
</comment>
<evidence type="ECO:0000313" key="1">
    <source>
        <dbReference type="EMBL" id="KAH9522679.1"/>
    </source>
</evidence>
<dbReference type="EMBL" id="ASGP02000002">
    <property type="protein sequence ID" value="KAH9522679.1"/>
    <property type="molecule type" value="Genomic_DNA"/>
</dbReference>
<gene>
    <name evidence="1" type="ORF">DERF_006245</name>
</gene>
<keyword evidence="2" id="KW-1185">Reference proteome</keyword>
<accession>A0A922I5S3</accession>
<name>A0A922I5S3_DERFA</name>
<dbReference type="AlphaFoldDB" id="A0A922I5S3"/>
<reference evidence="1" key="1">
    <citation type="submission" date="2013-05" db="EMBL/GenBank/DDBJ databases">
        <authorList>
            <person name="Yim A.K.Y."/>
            <person name="Chan T.F."/>
            <person name="Ji K.M."/>
            <person name="Liu X.Y."/>
            <person name="Zhou J.W."/>
            <person name="Li R.Q."/>
            <person name="Yang K.Y."/>
            <person name="Li J."/>
            <person name="Li M."/>
            <person name="Law P.T.W."/>
            <person name="Wu Y.L."/>
            <person name="Cai Z.L."/>
            <person name="Qin H."/>
            <person name="Bao Y."/>
            <person name="Leung R.K.K."/>
            <person name="Ng P.K.S."/>
            <person name="Zou J."/>
            <person name="Zhong X.J."/>
            <person name="Ran P.X."/>
            <person name="Zhong N.S."/>
            <person name="Liu Z.G."/>
            <person name="Tsui S.K.W."/>
        </authorList>
    </citation>
    <scope>NUCLEOTIDE SEQUENCE</scope>
    <source>
        <strain evidence="1">Derf</strain>
        <tissue evidence="1">Whole organism</tissue>
    </source>
</reference>
<evidence type="ECO:0000313" key="2">
    <source>
        <dbReference type="Proteomes" id="UP000790347"/>
    </source>
</evidence>
<sequence length="65" mass="7175">MIHRQTLESENPGIRLANSTTRCMHGVINNAKCSHSSIFCASKLSDTEPISGDEQLLLQDILVSY</sequence>
<dbReference type="Proteomes" id="UP000790347">
    <property type="component" value="Unassembled WGS sequence"/>
</dbReference>
<proteinExistence type="predicted"/>
<reference evidence="1" key="2">
    <citation type="journal article" date="2022" name="Res Sq">
        <title>Comparative Genomics Reveals Insights into the Divergent Evolution of Astigmatic Mites and Household Pest Adaptations.</title>
        <authorList>
            <person name="Xiong Q."/>
            <person name="Wan A.T.-Y."/>
            <person name="Liu X.-Y."/>
            <person name="Fung C.S.-H."/>
            <person name="Xiao X."/>
            <person name="Malainual N."/>
            <person name="Hou J."/>
            <person name="Wang L."/>
            <person name="Wang M."/>
            <person name="Yang K."/>
            <person name="Cui Y."/>
            <person name="Leung E."/>
            <person name="Nong W."/>
            <person name="Shin S.-K."/>
            <person name="Au S."/>
            <person name="Jeong K.Y."/>
            <person name="Chew F.T."/>
            <person name="Hui J."/>
            <person name="Leung T.F."/>
            <person name="Tungtrongchitr A."/>
            <person name="Zhong N."/>
            <person name="Liu Z."/>
            <person name="Tsui S."/>
        </authorList>
    </citation>
    <scope>NUCLEOTIDE SEQUENCE</scope>
    <source>
        <strain evidence="1">Derf</strain>
        <tissue evidence="1">Whole organism</tissue>
    </source>
</reference>
<organism evidence="1 2">
    <name type="scientific">Dermatophagoides farinae</name>
    <name type="common">American house dust mite</name>
    <dbReference type="NCBI Taxonomy" id="6954"/>
    <lineage>
        <taxon>Eukaryota</taxon>
        <taxon>Metazoa</taxon>
        <taxon>Ecdysozoa</taxon>
        <taxon>Arthropoda</taxon>
        <taxon>Chelicerata</taxon>
        <taxon>Arachnida</taxon>
        <taxon>Acari</taxon>
        <taxon>Acariformes</taxon>
        <taxon>Sarcoptiformes</taxon>
        <taxon>Astigmata</taxon>
        <taxon>Psoroptidia</taxon>
        <taxon>Analgoidea</taxon>
        <taxon>Pyroglyphidae</taxon>
        <taxon>Dermatophagoidinae</taxon>
        <taxon>Dermatophagoides</taxon>
    </lineage>
</organism>
<protein>
    <submittedName>
        <fullName evidence="1">Uncharacterized protein</fullName>
    </submittedName>
</protein>